<dbReference type="PROSITE" id="PS51257">
    <property type="entry name" value="PROKAR_LIPOPROTEIN"/>
    <property type="match status" value="1"/>
</dbReference>
<accession>A0A5P2DH87</accession>
<dbReference type="AlphaFoldDB" id="A0A5P2DH87"/>
<organism evidence="3 4">
    <name type="scientific">Streptomyces venezuelae</name>
    <dbReference type="NCBI Taxonomy" id="54571"/>
    <lineage>
        <taxon>Bacteria</taxon>
        <taxon>Bacillati</taxon>
        <taxon>Actinomycetota</taxon>
        <taxon>Actinomycetes</taxon>
        <taxon>Kitasatosporales</taxon>
        <taxon>Streptomycetaceae</taxon>
        <taxon>Streptomyces</taxon>
    </lineage>
</organism>
<feature type="chain" id="PRO_5024840279" description="Lipoprotein" evidence="2">
    <location>
        <begin position="30"/>
        <end position="181"/>
    </location>
</feature>
<gene>
    <name evidence="3" type="ORF">DEJ51_04085</name>
</gene>
<dbReference type="OrthoDB" id="4311925at2"/>
<dbReference type="Proteomes" id="UP000324101">
    <property type="component" value="Chromosome"/>
</dbReference>
<sequence>MPGPVPRATFALRAVLVSVLAGGALTACASDEEQLRYSTDYAGHEPLGVVGYPTSESLRITQKLVWRLADGKAEEVEALAADPDDAKGDVERTARNWIRAFHEGAKGKATAEFYDEGSVRQLVVVYFHDTGQTKSFVVRLTGSTGEDGWRVTMREPDPKEASAAPDWVPRTPGGLGSKTTR</sequence>
<evidence type="ECO:0000313" key="3">
    <source>
        <dbReference type="EMBL" id="QES53528.1"/>
    </source>
</evidence>
<feature type="region of interest" description="Disordered" evidence="1">
    <location>
        <begin position="153"/>
        <end position="181"/>
    </location>
</feature>
<proteinExistence type="predicted"/>
<protein>
    <recommendedName>
        <fullName evidence="5">Lipoprotein</fullName>
    </recommendedName>
</protein>
<dbReference type="RefSeq" id="WP_150256318.1">
    <property type="nucleotide sequence ID" value="NZ_CP029189.1"/>
</dbReference>
<evidence type="ECO:0000256" key="2">
    <source>
        <dbReference type="SAM" id="SignalP"/>
    </source>
</evidence>
<evidence type="ECO:0008006" key="5">
    <source>
        <dbReference type="Google" id="ProtNLM"/>
    </source>
</evidence>
<dbReference type="EMBL" id="CP029189">
    <property type="protein sequence ID" value="QES53528.1"/>
    <property type="molecule type" value="Genomic_DNA"/>
</dbReference>
<name>A0A5P2DH87_STRVZ</name>
<evidence type="ECO:0000313" key="4">
    <source>
        <dbReference type="Proteomes" id="UP000324101"/>
    </source>
</evidence>
<reference evidence="3 4" key="1">
    <citation type="submission" date="2018-05" db="EMBL/GenBank/DDBJ databases">
        <title>Streptomyces venezuelae.</title>
        <authorList>
            <person name="Kim W."/>
            <person name="Lee N."/>
            <person name="Cho B.-K."/>
        </authorList>
    </citation>
    <scope>NUCLEOTIDE SEQUENCE [LARGE SCALE GENOMIC DNA]</scope>
    <source>
        <strain evidence="3 4">ATCC 21018</strain>
    </source>
</reference>
<feature type="signal peptide" evidence="2">
    <location>
        <begin position="1"/>
        <end position="29"/>
    </location>
</feature>
<keyword evidence="2" id="KW-0732">Signal</keyword>
<evidence type="ECO:0000256" key="1">
    <source>
        <dbReference type="SAM" id="MobiDB-lite"/>
    </source>
</evidence>